<evidence type="ECO:0000256" key="5">
    <source>
        <dbReference type="ARBA" id="ARBA00022679"/>
    </source>
</evidence>
<accession>A0A9W8GD70</accession>
<feature type="domain" description="Ribosomal RNA adenine methylase transferase N-terminal" evidence="12">
    <location>
        <begin position="47"/>
        <end position="244"/>
    </location>
</feature>
<dbReference type="NCBIfam" id="TIGR00755">
    <property type="entry name" value="ksgA"/>
    <property type="match status" value="1"/>
</dbReference>
<keyword evidence="4 10" id="KW-0489">Methyltransferase</keyword>
<dbReference type="InterPro" id="IPR011530">
    <property type="entry name" value="rRNA_adenine_dimethylase"/>
</dbReference>
<dbReference type="GO" id="GO:0006391">
    <property type="term" value="P:transcription initiation at mitochondrial promoter"/>
    <property type="evidence" value="ECO:0007669"/>
    <property type="project" value="TreeGrafter"/>
</dbReference>
<dbReference type="Pfam" id="PF00398">
    <property type="entry name" value="RrnaAD"/>
    <property type="match status" value="1"/>
</dbReference>
<keyword evidence="6 10" id="KW-0949">S-adenosyl-L-methionine</keyword>
<proteinExistence type="inferred from homology"/>
<dbReference type="AlphaFoldDB" id="A0A9W8GD70"/>
<keyword evidence="7 10" id="KW-0694">RNA-binding</keyword>
<comment type="subcellular location">
    <subcellularLocation>
        <location evidence="2">Mitochondrion</location>
    </subcellularLocation>
</comment>
<keyword evidence="3 11" id="KW-0698">rRNA processing</keyword>
<evidence type="ECO:0000256" key="3">
    <source>
        <dbReference type="ARBA" id="ARBA00022552"/>
    </source>
</evidence>
<feature type="binding site" evidence="10">
    <location>
        <position position="40"/>
    </location>
    <ligand>
        <name>S-adenosyl-L-methionine</name>
        <dbReference type="ChEBI" id="CHEBI:59789"/>
    </ligand>
</feature>
<evidence type="ECO:0000256" key="9">
    <source>
        <dbReference type="ARBA" id="ARBA00049478"/>
    </source>
</evidence>
<feature type="binding site" evidence="10">
    <location>
        <position position="116"/>
    </location>
    <ligand>
        <name>S-adenosyl-L-methionine</name>
        <dbReference type="ChEBI" id="CHEBI:59789"/>
    </ligand>
</feature>
<evidence type="ECO:0000259" key="12">
    <source>
        <dbReference type="SMART" id="SM00650"/>
    </source>
</evidence>
<dbReference type="InterPro" id="IPR023165">
    <property type="entry name" value="rRNA_Ade_diMease-like_C"/>
</dbReference>
<evidence type="ECO:0000256" key="8">
    <source>
        <dbReference type="ARBA" id="ARBA00024915"/>
    </source>
</evidence>
<evidence type="ECO:0000256" key="6">
    <source>
        <dbReference type="ARBA" id="ARBA00022691"/>
    </source>
</evidence>
<comment type="caution">
    <text evidence="13">The sequence shown here is derived from an EMBL/GenBank/DDBJ whole genome shotgun (WGS) entry which is preliminary data.</text>
</comment>
<evidence type="ECO:0000313" key="13">
    <source>
        <dbReference type="EMBL" id="KAJ2681124.1"/>
    </source>
</evidence>
<dbReference type="Gene3D" id="1.10.8.100">
    <property type="entry name" value="Ribosomal RNA adenine dimethylase-like, domain 2"/>
    <property type="match status" value="1"/>
</dbReference>
<feature type="binding site" evidence="10">
    <location>
        <position position="42"/>
    </location>
    <ligand>
        <name>S-adenosyl-L-methionine</name>
        <dbReference type="ChEBI" id="CHEBI:59789"/>
    </ligand>
</feature>
<dbReference type="PROSITE" id="PS01131">
    <property type="entry name" value="RRNA_A_DIMETH"/>
    <property type="match status" value="1"/>
</dbReference>
<evidence type="ECO:0000256" key="4">
    <source>
        <dbReference type="ARBA" id="ARBA00022603"/>
    </source>
</evidence>
<dbReference type="InterPro" id="IPR020596">
    <property type="entry name" value="rRNA_Ade_Mease_Trfase_CS"/>
</dbReference>
<gene>
    <name evidence="13" type="ORF">GGI25_000079</name>
</gene>
<sequence>MYTEALHTNMYKLTALPKLPSIRDLIQLYNLKAKQQLSQNFIMDKNVTDKIVGLAGLELDNALCVEVGPGPGLLTRSILDRGARNVIAVEKDERFLPTLHQLQDAADGRFRVLLGDMLKVDHQAIIDSGLQLESNADKHIESFNYVHLIGNLPFGVATPLLVQWLHLLALKQGIFSAPNVSMSLMFQKEVGDRITAYASESARGRLSVVAQSICDVFKIYNVPSTSFVPRPKVDATVVQLRPLEKPLLKSSLKTLEHVTRFAFMKRRKMLARIFKDWDPSQLALLEECEIDPTLRPQDVSTEKFCMLAQIIEQRSIKLP</sequence>
<reference evidence="13" key="1">
    <citation type="submission" date="2022-07" db="EMBL/GenBank/DDBJ databases">
        <title>Phylogenomic reconstructions and comparative analyses of Kickxellomycotina fungi.</title>
        <authorList>
            <person name="Reynolds N.K."/>
            <person name="Stajich J.E."/>
            <person name="Barry K."/>
            <person name="Grigoriev I.V."/>
            <person name="Crous P."/>
            <person name="Smith M.E."/>
        </authorList>
    </citation>
    <scope>NUCLEOTIDE SEQUENCE</scope>
    <source>
        <strain evidence="13">NRRL 3115</strain>
    </source>
</reference>
<evidence type="ECO:0000256" key="10">
    <source>
        <dbReference type="PROSITE-ProRule" id="PRU01026"/>
    </source>
</evidence>
<dbReference type="CDD" id="cd02440">
    <property type="entry name" value="AdoMet_MTases"/>
    <property type="match status" value="1"/>
</dbReference>
<comment type="similarity">
    <text evidence="10 11">Belongs to the class I-like SAM-binding methyltransferase superfamily. rRNA adenine N(6)-methyltransferase family.</text>
</comment>
<dbReference type="EMBL" id="JANBTW010000001">
    <property type="protein sequence ID" value="KAJ2681124.1"/>
    <property type="molecule type" value="Genomic_DNA"/>
</dbReference>
<dbReference type="GO" id="GO:0034246">
    <property type="term" value="F:mitochondrial transcription factor activity"/>
    <property type="evidence" value="ECO:0007669"/>
    <property type="project" value="TreeGrafter"/>
</dbReference>
<dbReference type="PANTHER" id="PTHR11727:SF17">
    <property type="entry name" value="DIMETHYLADENOSINE TRANSFERASE 1, MITOCHONDRIAL"/>
    <property type="match status" value="1"/>
</dbReference>
<evidence type="ECO:0000313" key="14">
    <source>
        <dbReference type="Proteomes" id="UP001151518"/>
    </source>
</evidence>
<organism evidence="13 14">
    <name type="scientific">Coemansia spiralis</name>
    <dbReference type="NCBI Taxonomy" id="417178"/>
    <lineage>
        <taxon>Eukaryota</taxon>
        <taxon>Fungi</taxon>
        <taxon>Fungi incertae sedis</taxon>
        <taxon>Zoopagomycota</taxon>
        <taxon>Kickxellomycotina</taxon>
        <taxon>Kickxellomycetes</taxon>
        <taxon>Kickxellales</taxon>
        <taxon>Kickxellaceae</taxon>
        <taxon>Coemansia</taxon>
    </lineage>
</organism>
<comment type="catalytic activity">
    <reaction evidence="9">
        <text>adenosine(1779)/adenosine(1780) in 18S rRNA + 4 S-adenosyl-L-methionine = N(6)-dimethyladenosine(1779)/N(6)-dimethyladenosine(1780) in 18S rRNA + 4 S-adenosyl-L-homocysteine + 4 H(+)</text>
        <dbReference type="Rhea" id="RHEA:42780"/>
        <dbReference type="Rhea" id="RHEA-COMP:10234"/>
        <dbReference type="Rhea" id="RHEA-COMP:10236"/>
        <dbReference type="ChEBI" id="CHEBI:15378"/>
        <dbReference type="ChEBI" id="CHEBI:57856"/>
        <dbReference type="ChEBI" id="CHEBI:59789"/>
        <dbReference type="ChEBI" id="CHEBI:74411"/>
        <dbReference type="ChEBI" id="CHEBI:74493"/>
        <dbReference type="EC" id="2.1.1.183"/>
    </reaction>
</comment>
<evidence type="ECO:0000256" key="1">
    <source>
        <dbReference type="ARBA" id="ARBA00002977"/>
    </source>
</evidence>
<dbReference type="EC" id="2.1.1.-" evidence="11"/>
<dbReference type="SUPFAM" id="SSF53335">
    <property type="entry name" value="S-adenosyl-L-methionine-dependent methyltransferases"/>
    <property type="match status" value="1"/>
</dbReference>
<name>A0A9W8GD70_9FUNG</name>
<dbReference type="OrthoDB" id="16079at2759"/>
<dbReference type="PANTHER" id="PTHR11727">
    <property type="entry name" value="DIMETHYLADENOSINE TRANSFERASE"/>
    <property type="match status" value="1"/>
</dbReference>
<comment type="function">
    <text evidence="8">Mitochondrial transcription factor that confers selective promoter recognition on the core subunit of the yeast mitochondrial RNA polymerase. Interacts with DNA in a non-specific manner.</text>
</comment>
<feature type="binding site" evidence="10">
    <location>
        <position position="68"/>
    </location>
    <ligand>
        <name>S-adenosyl-L-methionine</name>
        <dbReference type="ChEBI" id="CHEBI:59789"/>
    </ligand>
</feature>
<feature type="binding site" evidence="10">
    <location>
        <position position="151"/>
    </location>
    <ligand>
        <name>S-adenosyl-L-methionine</name>
        <dbReference type="ChEBI" id="CHEBI:59789"/>
    </ligand>
</feature>
<dbReference type="Gene3D" id="3.40.50.150">
    <property type="entry name" value="Vaccinia Virus protein VP39"/>
    <property type="match status" value="1"/>
</dbReference>
<dbReference type="InterPro" id="IPR001737">
    <property type="entry name" value="KsgA/Erm"/>
</dbReference>
<keyword evidence="5 10" id="KW-0808">Transferase</keyword>
<feature type="binding site" evidence="10">
    <location>
        <position position="90"/>
    </location>
    <ligand>
        <name>S-adenosyl-L-methionine</name>
        <dbReference type="ChEBI" id="CHEBI:59789"/>
    </ligand>
</feature>
<dbReference type="Proteomes" id="UP001151518">
    <property type="component" value="Unassembled WGS sequence"/>
</dbReference>
<dbReference type="GO" id="GO:0003723">
    <property type="term" value="F:RNA binding"/>
    <property type="evidence" value="ECO:0007669"/>
    <property type="project" value="UniProtKB-UniRule"/>
</dbReference>
<dbReference type="InterPro" id="IPR029063">
    <property type="entry name" value="SAM-dependent_MTases_sf"/>
</dbReference>
<evidence type="ECO:0000256" key="11">
    <source>
        <dbReference type="RuleBase" id="RU362106"/>
    </source>
</evidence>
<evidence type="ECO:0000256" key="7">
    <source>
        <dbReference type="ARBA" id="ARBA00022884"/>
    </source>
</evidence>
<dbReference type="PROSITE" id="PS51689">
    <property type="entry name" value="SAM_RNA_A_N6_MT"/>
    <property type="match status" value="1"/>
</dbReference>
<dbReference type="GO" id="GO:0052909">
    <property type="term" value="F:18S rRNA (adenine(1779)-N(6)/adenine(1780)-N(6))-dimethyltransferase activity"/>
    <property type="evidence" value="ECO:0007669"/>
    <property type="project" value="UniProtKB-EC"/>
</dbReference>
<dbReference type="GO" id="GO:0005759">
    <property type="term" value="C:mitochondrial matrix"/>
    <property type="evidence" value="ECO:0007669"/>
    <property type="project" value="TreeGrafter"/>
</dbReference>
<dbReference type="SMART" id="SM00650">
    <property type="entry name" value="rADc"/>
    <property type="match status" value="1"/>
</dbReference>
<evidence type="ECO:0000256" key="2">
    <source>
        <dbReference type="ARBA" id="ARBA00004173"/>
    </source>
</evidence>
<dbReference type="InterPro" id="IPR020598">
    <property type="entry name" value="rRNA_Ade_methylase_Trfase_N"/>
</dbReference>
<comment type="function">
    <text evidence="1">Specifically dimethylates two adjacent adenosines in the loop of a conserved hairpin near the 3'-end of 18S rRNA in the 40S particle.</text>
</comment>
<protein>
    <recommendedName>
        <fullName evidence="11">rRNA adenine N(6)-methyltransferase</fullName>
        <ecNumber evidence="11">2.1.1.-</ecNumber>
    </recommendedName>
</protein>